<dbReference type="Gene3D" id="3.30.450.20">
    <property type="entry name" value="PAS domain"/>
    <property type="match status" value="1"/>
</dbReference>
<feature type="domain" description="Histidine kinase" evidence="9">
    <location>
        <begin position="283"/>
        <end position="476"/>
    </location>
</feature>
<dbReference type="InterPro" id="IPR036890">
    <property type="entry name" value="HATPase_C_sf"/>
</dbReference>
<dbReference type="SUPFAM" id="SSF55874">
    <property type="entry name" value="ATPase domain of HSP90 chaperone/DNA topoisomerase II/histidine kinase"/>
    <property type="match status" value="1"/>
</dbReference>
<accession>A0A1M4U462</accession>
<evidence type="ECO:0000256" key="6">
    <source>
        <dbReference type="ARBA" id="ARBA00022777"/>
    </source>
</evidence>
<evidence type="ECO:0000259" key="9">
    <source>
        <dbReference type="PROSITE" id="PS50109"/>
    </source>
</evidence>
<dbReference type="PROSITE" id="PS50109">
    <property type="entry name" value="HIS_KIN"/>
    <property type="match status" value="1"/>
</dbReference>
<dbReference type="InterPro" id="IPR003594">
    <property type="entry name" value="HATPase_dom"/>
</dbReference>
<reference evidence="11" key="1">
    <citation type="submission" date="2016-11" db="EMBL/GenBank/DDBJ databases">
        <authorList>
            <person name="Varghese N."/>
            <person name="Submissions S."/>
        </authorList>
    </citation>
    <scope>NUCLEOTIDE SEQUENCE [LARGE SCALE GENOMIC DNA]</scope>
    <source>
        <strain evidence="11">DSM 19514</strain>
    </source>
</reference>
<dbReference type="PRINTS" id="PR00344">
    <property type="entry name" value="BCTRLSENSOR"/>
</dbReference>
<dbReference type="PANTHER" id="PTHR41523:SF8">
    <property type="entry name" value="ETHYLENE RESPONSE SENSOR PROTEIN"/>
    <property type="match status" value="1"/>
</dbReference>
<evidence type="ECO:0000256" key="2">
    <source>
        <dbReference type="ARBA" id="ARBA00012438"/>
    </source>
</evidence>
<dbReference type="PANTHER" id="PTHR41523">
    <property type="entry name" value="TWO-COMPONENT SYSTEM SENSOR PROTEIN"/>
    <property type="match status" value="1"/>
</dbReference>
<dbReference type="InterPro" id="IPR011495">
    <property type="entry name" value="Sig_transdc_His_kin_sub2_dim/P"/>
</dbReference>
<gene>
    <name evidence="10" type="ORF">SAMN02745225_00832</name>
</gene>
<evidence type="ECO:0000256" key="3">
    <source>
        <dbReference type="ARBA" id="ARBA00022553"/>
    </source>
</evidence>
<keyword evidence="4" id="KW-0808">Transferase</keyword>
<dbReference type="Pfam" id="PF02518">
    <property type="entry name" value="HATPase_c"/>
    <property type="match status" value="1"/>
</dbReference>
<dbReference type="OrthoDB" id="9767435at2"/>
<dbReference type="EC" id="2.7.13.3" evidence="2"/>
<comment type="catalytic activity">
    <reaction evidence="1">
        <text>ATP + protein L-histidine = ADP + protein N-phospho-L-histidine.</text>
        <dbReference type="EC" id="2.7.13.3"/>
    </reaction>
</comment>
<evidence type="ECO:0000313" key="10">
    <source>
        <dbReference type="EMBL" id="SHE51434.1"/>
    </source>
</evidence>
<evidence type="ECO:0000256" key="4">
    <source>
        <dbReference type="ARBA" id="ARBA00022679"/>
    </source>
</evidence>
<dbReference type="RefSeq" id="WP_072789007.1">
    <property type="nucleotide sequence ID" value="NZ_FQUL01000008.1"/>
</dbReference>
<dbReference type="InterPro" id="IPR022066">
    <property type="entry name" value="PdtaS_GAF"/>
</dbReference>
<sequence>MQSFPDELITKLPEEAKSYFKDLVRRWGFLADLCFSDLLIYIPTDNNATSFMVAAQVRPATSQTVHPRDLVGIDYDAESVYVVESALRSGGMTFAEWVDPNSNHMVVSNCIPLKANSKVFGVLARDYMLNPLRIHGELESTYVKIFDRFAKMILAGDYPYKVDDSASIPRVGDGVVLLDEELKVRFLSPNALSALHRLGCSSPSLGKSLADQGIELDGPLRSAESLSPVLEEIEGQQEAAVTFFCMPLINSQRADGFLLLLQDVTNIRRSERLLISKDATIREIHHRVKNNLQTISSLLRLQSRRVDSVQARDALAEAERRIRSIAVVHEVLSREIGEQVSTEEIVGAIIRLAQESVPPGVELKIDIEVTDFEIEAQLATPLAVVLQELIQNSIEHGSKDREELKVTVGLQRFDGTLRLTVGDDGVGFPPEFSIESSTSLGLLIVRDLVRSQLRGELRLSSDDKGSMVSIEIPTDTSDEA</sequence>
<keyword evidence="8" id="KW-0902">Two-component regulatory system</keyword>
<dbReference type="SMART" id="SM00911">
    <property type="entry name" value="HWE_HK"/>
    <property type="match status" value="1"/>
</dbReference>
<dbReference type="Proteomes" id="UP000184295">
    <property type="component" value="Unassembled WGS sequence"/>
</dbReference>
<dbReference type="AlphaFoldDB" id="A0A1M4U462"/>
<evidence type="ECO:0000313" key="11">
    <source>
        <dbReference type="Proteomes" id="UP000184295"/>
    </source>
</evidence>
<dbReference type="GO" id="GO:0000160">
    <property type="term" value="P:phosphorelay signal transduction system"/>
    <property type="evidence" value="ECO:0007669"/>
    <property type="project" value="UniProtKB-KW"/>
</dbReference>
<keyword evidence="7" id="KW-0067">ATP-binding</keyword>
<proteinExistence type="predicted"/>
<evidence type="ECO:0000256" key="1">
    <source>
        <dbReference type="ARBA" id="ARBA00000085"/>
    </source>
</evidence>
<dbReference type="Gene3D" id="3.30.565.10">
    <property type="entry name" value="Histidine kinase-like ATPase, C-terminal domain"/>
    <property type="match status" value="1"/>
</dbReference>
<keyword evidence="5" id="KW-0547">Nucleotide-binding</keyword>
<keyword evidence="11" id="KW-1185">Reference proteome</keyword>
<dbReference type="Pfam" id="PF07568">
    <property type="entry name" value="HisKA_2"/>
    <property type="match status" value="1"/>
</dbReference>
<dbReference type="GO" id="GO:0004673">
    <property type="term" value="F:protein histidine kinase activity"/>
    <property type="evidence" value="ECO:0007669"/>
    <property type="project" value="UniProtKB-EC"/>
</dbReference>
<evidence type="ECO:0000256" key="7">
    <source>
        <dbReference type="ARBA" id="ARBA00022840"/>
    </source>
</evidence>
<dbReference type="EMBL" id="FQUL01000008">
    <property type="protein sequence ID" value="SHE51434.1"/>
    <property type="molecule type" value="Genomic_DNA"/>
</dbReference>
<dbReference type="STRING" id="1121881.SAMN02745225_00832"/>
<evidence type="ECO:0000256" key="5">
    <source>
        <dbReference type="ARBA" id="ARBA00022741"/>
    </source>
</evidence>
<dbReference type="InterPro" id="IPR004358">
    <property type="entry name" value="Sig_transdc_His_kin-like_C"/>
</dbReference>
<organism evidence="10 11">
    <name type="scientific">Ferrithrix thermotolerans DSM 19514</name>
    <dbReference type="NCBI Taxonomy" id="1121881"/>
    <lineage>
        <taxon>Bacteria</taxon>
        <taxon>Bacillati</taxon>
        <taxon>Actinomycetota</taxon>
        <taxon>Acidimicrobiia</taxon>
        <taxon>Acidimicrobiales</taxon>
        <taxon>Acidimicrobiaceae</taxon>
        <taxon>Ferrithrix</taxon>
    </lineage>
</organism>
<protein>
    <recommendedName>
        <fullName evidence="2">histidine kinase</fullName>
        <ecNumber evidence="2">2.7.13.3</ecNumber>
    </recommendedName>
</protein>
<dbReference type="InterPro" id="IPR011102">
    <property type="entry name" value="Sig_transdc_His_kinase_HWE"/>
</dbReference>
<keyword evidence="3" id="KW-0597">Phosphoprotein</keyword>
<keyword evidence="6 10" id="KW-0418">Kinase</keyword>
<dbReference type="InterPro" id="IPR005467">
    <property type="entry name" value="His_kinase_dom"/>
</dbReference>
<dbReference type="Pfam" id="PF12282">
    <property type="entry name" value="GAF_PdtaS"/>
    <property type="match status" value="1"/>
</dbReference>
<evidence type="ECO:0000256" key="8">
    <source>
        <dbReference type="ARBA" id="ARBA00023012"/>
    </source>
</evidence>
<dbReference type="SMART" id="SM00387">
    <property type="entry name" value="HATPase_c"/>
    <property type="match status" value="1"/>
</dbReference>
<dbReference type="InterPro" id="IPR038424">
    <property type="entry name" value="H_kinase_PdtaS_GAF_sf"/>
</dbReference>
<name>A0A1M4U462_9ACTN</name>
<dbReference type="GO" id="GO:0005524">
    <property type="term" value="F:ATP binding"/>
    <property type="evidence" value="ECO:0007669"/>
    <property type="project" value="UniProtKB-KW"/>
</dbReference>
<dbReference type="Gene3D" id="3.30.450.280">
    <property type="entry name" value="GAF domain"/>
    <property type="match status" value="1"/>
</dbReference>